<name>A0ABX4IQI2_9ENTR</name>
<feature type="chain" id="PRO_5046326116" evidence="5">
    <location>
        <begin position="27"/>
        <end position="310"/>
    </location>
</feature>
<evidence type="ECO:0000256" key="3">
    <source>
        <dbReference type="ARBA" id="ARBA00023125"/>
    </source>
</evidence>
<proteinExistence type="inferred from homology"/>
<evidence type="ECO:0000256" key="1">
    <source>
        <dbReference type="ARBA" id="ARBA00009437"/>
    </source>
</evidence>
<feature type="signal peptide" evidence="5">
    <location>
        <begin position="1"/>
        <end position="26"/>
    </location>
</feature>
<organism evidence="7 8">
    <name type="scientific">Kosakonia pseudosacchari</name>
    <dbReference type="NCBI Taxonomy" id="1646340"/>
    <lineage>
        <taxon>Bacteria</taxon>
        <taxon>Pseudomonadati</taxon>
        <taxon>Pseudomonadota</taxon>
        <taxon>Gammaproteobacteria</taxon>
        <taxon>Enterobacterales</taxon>
        <taxon>Enterobacteriaceae</taxon>
        <taxon>Kosakonia</taxon>
    </lineage>
</organism>
<evidence type="ECO:0000313" key="8">
    <source>
        <dbReference type="Proteomes" id="UP000219642"/>
    </source>
</evidence>
<protein>
    <submittedName>
        <fullName evidence="7">LysR family transcriptional regulator</fullName>
    </submittedName>
</protein>
<keyword evidence="4" id="KW-0804">Transcription</keyword>
<comment type="caution">
    <text evidence="7">The sequence shown here is derived from an EMBL/GenBank/DDBJ whole genome shotgun (WGS) entry which is preliminary data.</text>
</comment>
<dbReference type="PRINTS" id="PR00039">
    <property type="entry name" value="HTHLYSR"/>
</dbReference>
<evidence type="ECO:0000259" key="6">
    <source>
        <dbReference type="PROSITE" id="PS50931"/>
    </source>
</evidence>
<dbReference type="InterPro" id="IPR058163">
    <property type="entry name" value="LysR-type_TF_proteobact-type"/>
</dbReference>
<dbReference type="PROSITE" id="PS50931">
    <property type="entry name" value="HTH_LYSR"/>
    <property type="match status" value="1"/>
</dbReference>
<keyword evidence="8" id="KW-1185">Reference proteome</keyword>
<comment type="similarity">
    <text evidence="1">Belongs to the LysR transcriptional regulatory family.</text>
</comment>
<dbReference type="Gene3D" id="1.10.10.10">
    <property type="entry name" value="Winged helix-like DNA-binding domain superfamily/Winged helix DNA-binding domain"/>
    <property type="match status" value="1"/>
</dbReference>
<evidence type="ECO:0000256" key="2">
    <source>
        <dbReference type="ARBA" id="ARBA00023015"/>
    </source>
</evidence>
<dbReference type="SUPFAM" id="SSF53850">
    <property type="entry name" value="Periplasmic binding protein-like II"/>
    <property type="match status" value="1"/>
</dbReference>
<dbReference type="PANTHER" id="PTHR30537:SF26">
    <property type="entry name" value="GLYCINE CLEAVAGE SYSTEM TRANSCRIPTIONAL ACTIVATOR"/>
    <property type="match status" value="1"/>
</dbReference>
<dbReference type="InterPro" id="IPR036388">
    <property type="entry name" value="WH-like_DNA-bd_sf"/>
</dbReference>
<dbReference type="RefSeq" id="WP_097400887.1">
    <property type="nucleotide sequence ID" value="NZ_CP158850.1"/>
</dbReference>
<dbReference type="EMBL" id="NITV01000007">
    <property type="protein sequence ID" value="PDO85460.1"/>
    <property type="molecule type" value="Genomic_DNA"/>
</dbReference>
<dbReference type="PANTHER" id="PTHR30537">
    <property type="entry name" value="HTH-TYPE TRANSCRIPTIONAL REGULATOR"/>
    <property type="match status" value="1"/>
</dbReference>
<keyword evidence="5" id="KW-0732">Signal</keyword>
<keyword evidence="2" id="KW-0805">Transcription regulation</keyword>
<dbReference type="InterPro" id="IPR005119">
    <property type="entry name" value="LysR_subst-bd"/>
</dbReference>
<reference evidence="7 8" key="1">
    <citation type="submission" date="2017-06" db="EMBL/GenBank/DDBJ databases">
        <title>Draft genome sequence of nitrogen-fixing Kosakonia pseudosacchari strain NN143 isolated from sugarcane roots.</title>
        <authorList>
            <person name="Li Y."/>
            <person name="Li S."/>
            <person name="Lin L."/>
            <person name="Wu X."/>
            <person name="Yang L."/>
            <person name="Li Y."/>
            <person name="An Q."/>
        </authorList>
    </citation>
    <scope>NUCLEOTIDE SEQUENCE [LARGE SCALE GENOMIC DNA]</scope>
    <source>
        <strain evidence="7 8">NN143</strain>
    </source>
</reference>
<evidence type="ECO:0000313" key="7">
    <source>
        <dbReference type="EMBL" id="PDO85460.1"/>
    </source>
</evidence>
<keyword evidence="3" id="KW-0238">DNA-binding</keyword>
<gene>
    <name evidence="7" type="ORF">BK796_13190</name>
</gene>
<dbReference type="InterPro" id="IPR000847">
    <property type="entry name" value="LysR_HTH_N"/>
</dbReference>
<dbReference type="SUPFAM" id="SSF46785">
    <property type="entry name" value="Winged helix' DNA-binding domain"/>
    <property type="match status" value="1"/>
</dbReference>
<evidence type="ECO:0000256" key="4">
    <source>
        <dbReference type="ARBA" id="ARBA00023163"/>
    </source>
</evidence>
<dbReference type="Pfam" id="PF03466">
    <property type="entry name" value="LysR_substrate"/>
    <property type="match status" value="1"/>
</dbReference>
<dbReference type="Pfam" id="PF00126">
    <property type="entry name" value="HTH_1"/>
    <property type="match status" value="1"/>
</dbReference>
<dbReference type="Proteomes" id="UP000219642">
    <property type="component" value="Unassembled WGS sequence"/>
</dbReference>
<evidence type="ECO:0000256" key="5">
    <source>
        <dbReference type="SAM" id="SignalP"/>
    </source>
</evidence>
<accession>A0ABX4IQI2</accession>
<sequence length="310" mass="34565">MNQNLPPLYALRAFTVAAQMASFSQAALFLNVTPGAVSRHIRTLEEWFGCRLFQRHGPKITLTEAGSQLAVRLQDGFLQLENACQTLRSHQHQLRLKAPSTLTMRWLLEVLAAFRQQHSTPQVEISSVWMDIDTVDFRAEPFDCAILLGNGHFGEYTQSLRLFDEWLIPLCAPALKALAQRDLSSCPLIHPSRDRRDWRRWQAGSGLFPTLALGGGAVFDTLEQAYQAAIGGHGVAVGDLLLSLPALAQHQLTLPFPQAISTGDSYWLVWPKDSPRKKNIDRLGEFLCGLVPVDFPPQVELLNSNSGLFR</sequence>
<feature type="domain" description="HTH lysR-type" evidence="6">
    <location>
        <begin position="6"/>
        <end position="63"/>
    </location>
</feature>
<dbReference type="InterPro" id="IPR036390">
    <property type="entry name" value="WH_DNA-bd_sf"/>
</dbReference>
<dbReference type="Gene3D" id="3.40.190.10">
    <property type="entry name" value="Periplasmic binding protein-like II"/>
    <property type="match status" value="2"/>
</dbReference>